<evidence type="ECO:0000256" key="5">
    <source>
        <dbReference type="ARBA" id="ARBA00023163"/>
    </source>
</evidence>
<evidence type="ECO:0000256" key="6">
    <source>
        <dbReference type="HAMAP-Rule" id="MF_00073"/>
    </source>
</evidence>
<comment type="similarity">
    <text evidence="1 6">Belongs to the NusB family.</text>
</comment>
<proteinExistence type="inferred from homology"/>
<evidence type="ECO:0000256" key="2">
    <source>
        <dbReference type="ARBA" id="ARBA00022814"/>
    </source>
</evidence>
<evidence type="ECO:0000256" key="3">
    <source>
        <dbReference type="ARBA" id="ARBA00022884"/>
    </source>
</evidence>
<gene>
    <name evidence="6 8" type="primary">nusB</name>
    <name evidence="8" type="ORF">EP073_06485</name>
</gene>
<dbReference type="Proteomes" id="UP000287502">
    <property type="component" value="Chromosome"/>
</dbReference>
<keyword evidence="4 6" id="KW-0805">Transcription regulation</keyword>
<dbReference type="NCBIfam" id="TIGR01951">
    <property type="entry name" value="nusB"/>
    <property type="match status" value="1"/>
</dbReference>
<dbReference type="PANTHER" id="PTHR11078">
    <property type="entry name" value="N UTILIZATION SUBSTANCE PROTEIN B-RELATED"/>
    <property type="match status" value="1"/>
</dbReference>
<sequence length="145" mass="16292">MADKSGRTKAREYAFQMMYRYSMTGEAPTQIPLTFWQPLGIIETDVKEFAESLFRGAASKAADSDAMIVKFLKNGWTFDRMGEIEKNIMRVAMFELLDGKSPYFAILDDFVTLTKKFGDETAAGLVNGILDNVRKTYSLSAGENE</sequence>
<evidence type="ECO:0000313" key="8">
    <source>
        <dbReference type="EMBL" id="QAR33065.1"/>
    </source>
</evidence>
<dbReference type="GO" id="GO:0003723">
    <property type="term" value="F:RNA binding"/>
    <property type="evidence" value="ECO:0007669"/>
    <property type="project" value="UniProtKB-UniRule"/>
</dbReference>
<dbReference type="GO" id="GO:0006353">
    <property type="term" value="P:DNA-templated transcription termination"/>
    <property type="evidence" value="ECO:0007669"/>
    <property type="project" value="UniProtKB-UniRule"/>
</dbReference>
<dbReference type="EMBL" id="CP035108">
    <property type="protein sequence ID" value="QAR33065.1"/>
    <property type="molecule type" value="Genomic_DNA"/>
</dbReference>
<dbReference type="RefSeq" id="WP_128466351.1">
    <property type="nucleotide sequence ID" value="NZ_CP035108.1"/>
</dbReference>
<accession>A0A3R5UXN5</accession>
<dbReference type="Pfam" id="PF01029">
    <property type="entry name" value="NusB"/>
    <property type="match status" value="1"/>
</dbReference>
<feature type="domain" description="NusB/RsmB/TIM44" evidence="7">
    <location>
        <begin position="9"/>
        <end position="134"/>
    </location>
</feature>
<dbReference type="PANTHER" id="PTHR11078:SF3">
    <property type="entry name" value="ANTITERMINATION NUSB DOMAIN-CONTAINING PROTEIN"/>
    <property type="match status" value="1"/>
</dbReference>
<dbReference type="SUPFAM" id="SSF48013">
    <property type="entry name" value="NusB-like"/>
    <property type="match status" value="1"/>
</dbReference>
<evidence type="ECO:0000256" key="1">
    <source>
        <dbReference type="ARBA" id="ARBA00005952"/>
    </source>
</evidence>
<dbReference type="KEGG" id="gtl:EP073_06485"/>
<keyword evidence="3 6" id="KW-0694">RNA-binding</keyword>
<keyword evidence="5 6" id="KW-0804">Transcription</keyword>
<dbReference type="Gene3D" id="1.10.940.10">
    <property type="entry name" value="NusB-like"/>
    <property type="match status" value="1"/>
</dbReference>
<reference evidence="8 9" key="1">
    <citation type="submission" date="2019-01" db="EMBL/GenBank/DDBJ databases">
        <title>Geovibrio thiophilus DSM 11263, complete genome.</title>
        <authorList>
            <person name="Spring S."/>
            <person name="Bunk B."/>
            <person name="Sproer C."/>
        </authorList>
    </citation>
    <scope>NUCLEOTIDE SEQUENCE [LARGE SCALE GENOMIC DNA]</scope>
    <source>
        <strain evidence="8 9">DSM 11263</strain>
    </source>
</reference>
<evidence type="ECO:0000256" key="4">
    <source>
        <dbReference type="ARBA" id="ARBA00023015"/>
    </source>
</evidence>
<dbReference type="OrthoDB" id="9811381at2"/>
<dbReference type="InterPro" id="IPR035926">
    <property type="entry name" value="NusB-like_sf"/>
</dbReference>
<dbReference type="InterPro" id="IPR006027">
    <property type="entry name" value="NusB_RsmB_TIM44"/>
</dbReference>
<dbReference type="InterPro" id="IPR011605">
    <property type="entry name" value="NusB_fam"/>
</dbReference>
<keyword evidence="2 6" id="KW-0889">Transcription antitermination</keyword>
<dbReference type="HAMAP" id="MF_00073">
    <property type="entry name" value="NusB"/>
    <property type="match status" value="1"/>
</dbReference>
<dbReference type="GO" id="GO:0031564">
    <property type="term" value="P:transcription antitermination"/>
    <property type="evidence" value="ECO:0007669"/>
    <property type="project" value="UniProtKB-KW"/>
</dbReference>
<dbReference type="AlphaFoldDB" id="A0A3R5UXN5"/>
<organism evidence="8 9">
    <name type="scientific">Geovibrio thiophilus</name>
    <dbReference type="NCBI Taxonomy" id="139438"/>
    <lineage>
        <taxon>Bacteria</taxon>
        <taxon>Pseudomonadati</taxon>
        <taxon>Deferribacterota</taxon>
        <taxon>Deferribacteres</taxon>
        <taxon>Deferribacterales</taxon>
        <taxon>Geovibrionaceae</taxon>
        <taxon>Geovibrio</taxon>
    </lineage>
</organism>
<evidence type="ECO:0000259" key="7">
    <source>
        <dbReference type="Pfam" id="PF01029"/>
    </source>
</evidence>
<comment type="function">
    <text evidence="6">Involved in transcription antitermination. Required for transcription of ribosomal RNA (rRNA) genes. Binds specifically to the boxA antiterminator sequence of the ribosomal RNA (rrn) operons.</text>
</comment>
<protein>
    <recommendedName>
        <fullName evidence="6">Transcription antitermination protein NusB</fullName>
    </recommendedName>
    <alternativeName>
        <fullName evidence="6">Antitermination factor NusB</fullName>
    </alternativeName>
</protein>
<keyword evidence="9" id="KW-1185">Reference proteome</keyword>
<evidence type="ECO:0000313" key="9">
    <source>
        <dbReference type="Proteomes" id="UP000287502"/>
    </source>
</evidence>
<dbReference type="GO" id="GO:0005829">
    <property type="term" value="C:cytosol"/>
    <property type="evidence" value="ECO:0007669"/>
    <property type="project" value="TreeGrafter"/>
</dbReference>
<name>A0A3R5UXN5_9BACT</name>